<dbReference type="Proteomes" id="UP000070657">
    <property type="component" value="Unassembled WGS sequence"/>
</dbReference>
<reference evidence="2 3" key="1">
    <citation type="journal article" date="2016" name="Sci. Rep.">
        <title>Metabolic traits of an uncultured archaeal lineage -MSBL1- from brine pools of the Red Sea.</title>
        <authorList>
            <person name="Mwirichia R."/>
            <person name="Alam I."/>
            <person name="Rashid M."/>
            <person name="Vinu M."/>
            <person name="Ba-Alawi W."/>
            <person name="Anthony Kamau A."/>
            <person name="Kamanda Ngugi D."/>
            <person name="Goker M."/>
            <person name="Klenk H.P."/>
            <person name="Bajic V."/>
            <person name="Stingl U."/>
        </authorList>
    </citation>
    <scope>NUCLEOTIDE SEQUENCE [LARGE SCALE GENOMIC DNA]</scope>
    <source>
        <strain evidence="2">SCGC-AAA259E22</strain>
    </source>
</reference>
<sequence>MEKPSWYTLPPSGLFPPLVIGGLKITFGYFQQGLPQFLKSPALLHKYTWVGNVMVIEDFEEVVDILEKWREILRKTDELEGFEGAMPKDDGEIIFREKGKDLFLSEDKLELRERSEEDRRRMEERTEEMIGMVDGDGSK</sequence>
<evidence type="ECO:0000313" key="2">
    <source>
        <dbReference type="EMBL" id="KXA93165.1"/>
    </source>
</evidence>
<feature type="region of interest" description="Disordered" evidence="1">
    <location>
        <begin position="114"/>
        <end position="139"/>
    </location>
</feature>
<evidence type="ECO:0000313" key="3">
    <source>
        <dbReference type="Proteomes" id="UP000070657"/>
    </source>
</evidence>
<dbReference type="EMBL" id="LHXP01000027">
    <property type="protein sequence ID" value="KXA93165.1"/>
    <property type="molecule type" value="Genomic_DNA"/>
</dbReference>
<keyword evidence="3" id="KW-1185">Reference proteome</keyword>
<organism evidence="2 3">
    <name type="scientific">candidate division MSBL1 archaeon SCGC-AAA259E22</name>
    <dbReference type="NCBI Taxonomy" id="1698265"/>
    <lineage>
        <taxon>Archaea</taxon>
        <taxon>Methanobacteriati</taxon>
        <taxon>Methanobacteriota</taxon>
        <taxon>candidate division MSBL1</taxon>
    </lineage>
</organism>
<proteinExistence type="predicted"/>
<dbReference type="AlphaFoldDB" id="A0A133UG26"/>
<comment type="caution">
    <text evidence="2">The sequence shown here is derived from an EMBL/GenBank/DDBJ whole genome shotgun (WGS) entry which is preliminary data.</text>
</comment>
<accession>A0A133UG26</accession>
<name>A0A133UG26_9EURY</name>
<protein>
    <submittedName>
        <fullName evidence="2">Uncharacterized protein</fullName>
    </submittedName>
</protein>
<evidence type="ECO:0000256" key="1">
    <source>
        <dbReference type="SAM" id="MobiDB-lite"/>
    </source>
</evidence>
<feature type="compositionally biased region" description="Basic and acidic residues" evidence="1">
    <location>
        <begin position="114"/>
        <end position="128"/>
    </location>
</feature>
<gene>
    <name evidence="2" type="ORF">AKJ66_02670</name>
</gene>